<dbReference type="AlphaFoldDB" id="A0A6S7J4V0"/>
<keyword evidence="7 8" id="KW-0342">GTP-binding</keyword>
<evidence type="ECO:0000313" key="10">
    <source>
        <dbReference type="Proteomes" id="UP001152795"/>
    </source>
</evidence>
<dbReference type="Pfam" id="PF00009">
    <property type="entry name" value="GTP_EFTU"/>
    <property type="match status" value="1"/>
</dbReference>
<name>A0A6S7J4V0_PARCT</name>
<dbReference type="Pfam" id="PF03144">
    <property type="entry name" value="GTP_EFTU_D2"/>
    <property type="match status" value="1"/>
</dbReference>
<dbReference type="InterPro" id="IPR009000">
    <property type="entry name" value="Transl_B-barrel_sf"/>
</dbReference>
<keyword evidence="10" id="KW-1185">Reference proteome</keyword>
<dbReference type="Pfam" id="PF22594">
    <property type="entry name" value="GTP-eEF1A_C"/>
    <property type="match status" value="1"/>
</dbReference>
<dbReference type="PRINTS" id="PR00315">
    <property type="entry name" value="ELONGATNFCT"/>
</dbReference>
<comment type="function">
    <text evidence="8">This protein promotes the GTP-dependent binding of aminoacyl-tRNA to the A-site of ribosomes during protein biosynthesis.</text>
</comment>
<dbReference type="FunFam" id="2.40.30.10:FF:000005">
    <property type="entry name" value="Elongation factor 1-alpha"/>
    <property type="match status" value="1"/>
</dbReference>
<dbReference type="GO" id="GO:0005737">
    <property type="term" value="C:cytoplasm"/>
    <property type="evidence" value="ECO:0007669"/>
    <property type="project" value="UniProtKB-SubCell"/>
</dbReference>
<dbReference type="Gene3D" id="2.40.30.10">
    <property type="entry name" value="Translation factors"/>
    <property type="match status" value="2"/>
</dbReference>
<evidence type="ECO:0000256" key="7">
    <source>
        <dbReference type="ARBA" id="ARBA00023134"/>
    </source>
</evidence>
<dbReference type="FunFam" id="2.40.30.10:FF:000003">
    <property type="entry name" value="Elongation factor 1-alpha"/>
    <property type="match status" value="1"/>
</dbReference>
<dbReference type="InterPro" id="IPR004161">
    <property type="entry name" value="EFTu-like_2"/>
</dbReference>
<evidence type="ECO:0000256" key="6">
    <source>
        <dbReference type="ARBA" id="ARBA00022917"/>
    </source>
</evidence>
<evidence type="ECO:0000313" key="9">
    <source>
        <dbReference type="EMBL" id="CAB4025488.1"/>
    </source>
</evidence>
<dbReference type="SUPFAM" id="SSF50465">
    <property type="entry name" value="EF-Tu/eEF-1alpha/eIF2-gamma C-terminal domain"/>
    <property type="match status" value="1"/>
</dbReference>
<dbReference type="InterPro" id="IPR027417">
    <property type="entry name" value="P-loop_NTPase"/>
</dbReference>
<evidence type="ECO:0000256" key="4">
    <source>
        <dbReference type="ARBA" id="ARBA00022741"/>
    </source>
</evidence>
<dbReference type="PROSITE" id="PS51722">
    <property type="entry name" value="G_TR_2"/>
    <property type="match status" value="1"/>
</dbReference>
<evidence type="ECO:0000256" key="2">
    <source>
        <dbReference type="ARBA" id="ARBA00007249"/>
    </source>
</evidence>
<dbReference type="NCBIfam" id="TIGR00483">
    <property type="entry name" value="EF-1_alpha"/>
    <property type="match status" value="1"/>
</dbReference>
<dbReference type="InterPro" id="IPR009001">
    <property type="entry name" value="Transl_elong_EF1A/Init_IF2_C"/>
</dbReference>
<dbReference type="OrthoDB" id="342024at2759"/>
<dbReference type="CDD" id="cd01883">
    <property type="entry name" value="EF1_alpha"/>
    <property type="match status" value="1"/>
</dbReference>
<comment type="similarity">
    <text evidence="2 8">Belongs to the TRAFAC class translation factor GTPase superfamily. Classic translation factor GTPase family. EF-Tu/EF-1A subfamily.</text>
</comment>
<dbReference type="InterPro" id="IPR054696">
    <property type="entry name" value="GTP-eEF1A_C"/>
</dbReference>
<dbReference type="InterPro" id="IPR004539">
    <property type="entry name" value="Transl_elong_EF1A_euk/arc"/>
</dbReference>
<gene>
    <name evidence="9" type="ORF">PACLA_8A038781</name>
</gene>
<evidence type="ECO:0000256" key="1">
    <source>
        <dbReference type="ARBA" id="ARBA00004496"/>
    </source>
</evidence>
<keyword evidence="3" id="KW-0963">Cytoplasm</keyword>
<dbReference type="InterPro" id="IPR000795">
    <property type="entry name" value="T_Tr_GTP-bd_dom"/>
</dbReference>
<dbReference type="InterPro" id="IPR031157">
    <property type="entry name" value="G_TR_CS"/>
</dbReference>
<keyword evidence="6" id="KW-0648">Protein biosynthesis</keyword>
<dbReference type="Gene3D" id="3.40.50.300">
    <property type="entry name" value="P-loop containing nucleotide triphosphate hydrolases"/>
    <property type="match status" value="1"/>
</dbReference>
<dbReference type="NCBIfam" id="NF008969">
    <property type="entry name" value="PRK12317.1"/>
    <property type="match status" value="1"/>
</dbReference>
<dbReference type="FunFam" id="3.40.50.300:FF:000090">
    <property type="entry name" value="Elongation factor 1-alpha"/>
    <property type="match status" value="1"/>
</dbReference>
<dbReference type="GO" id="GO:0005525">
    <property type="term" value="F:GTP binding"/>
    <property type="evidence" value="ECO:0007669"/>
    <property type="project" value="UniProtKB-UniRule"/>
</dbReference>
<proteinExistence type="inferred from homology"/>
<dbReference type="EMBL" id="CACRXK020013633">
    <property type="protein sequence ID" value="CAB4025488.1"/>
    <property type="molecule type" value="Genomic_DNA"/>
</dbReference>
<dbReference type="GO" id="GO:0003746">
    <property type="term" value="F:translation elongation factor activity"/>
    <property type="evidence" value="ECO:0007669"/>
    <property type="project" value="UniProtKB-UniRule"/>
</dbReference>
<dbReference type="GO" id="GO:0003924">
    <property type="term" value="F:GTPase activity"/>
    <property type="evidence" value="ECO:0007669"/>
    <property type="project" value="UniProtKB-UniRule"/>
</dbReference>
<dbReference type="PROSITE" id="PS00301">
    <property type="entry name" value="G_TR_1"/>
    <property type="match status" value="1"/>
</dbReference>
<evidence type="ECO:0000256" key="3">
    <source>
        <dbReference type="ARBA" id="ARBA00022490"/>
    </source>
</evidence>
<reference evidence="9" key="1">
    <citation type="submission" date="2020-04" db="EMBL/GenBank/DDBJ databases">
        <authorList>
            <person name="Alioto T."/>
            <person name="Alioto T."/>
            <person name="Gomez Garrido J."/>
        </authorList>
    </citation>
    <scope>NUCLEOTIDE SEQUENCE</scope>
    <source>
        <strain evidence="9">A484AB</strain>
    </source>
</reference>
<evidence type="ECO:0000256" key="8">
    <source>
        <dbReference type="RuleBase" id="RU000325"/>
    </source>
</evidence>
<dbReference type="SUPFAM" id="SSF52540">
    <property type="entry name" value="P-loop containing nucleoside triphosphate hydrolases"/>
    <property type="match status" value="1"/>
</dbReference>
<sequence length="461" mass="50423">MGKAKLHINIVVIGHVDSGKSTTTGHLIYKCGGIDKRAIEKFEKEAAEMGKGSFKYAWVLDKLKAERERGITIDIALWKFETVKYYVTVIDAPGHRDFIKNMITGTSQADCAVLIVASGVGEFEAGISSNGQTREHALLAYTLGVKQMIVGVNKMDSSEPPYSEKRYEEIKKEVSSYLKKVGYKPDTIAFVPISGWHGDNMLEPSDKMPWYKGWSITRKEGNAGGKTLFEAMDSILPPKRPTDKPLRLPLQDVYKIGGIGTVPVGRTETGILKPGMIVKFAPANITTEVKSVEMHHEALTEALPGDNVGFNVKNVSVKEIKRGMVAGDNKNDPPREAKNFTAQVIIMNHPGEIHAGYSPVLDCHTAHIACKFSELREKIDRRTGKTTEANPKSLKKGDAGIVIMIPSKPMCVETFVDYPPLGRFAVRDMKQTVAVGIIKGVEKGDGSAGKVTKAAQKAAKK</sequence>
<protein>
    <recommendedName>
        <fullName evidence="8">Elongation factor 1-alpha</fullName>
    </recommendedName>
</protein>
<dbReference type="Proteomes" id="UP001152795">
    <property type="component" value="Unassembled WGS sequence"/>
</dbReference>
<dbReference type="CDD" id="cd03705">
    <property type="entry name" value="EF1_alpha_III"/>
    <property type="match status" value="1"/>
</dbReference>
<comment type="subcellular location">
    <subcellularLocation>
        <location evidence="1">Cytoplasm</location>
    </subcellularLocation>
</comment>
<accession>A0A6S7J4V0</accession>
<evidence type="ECO:0000256" key="5">
    <source>
        <dbReference type="ARBA" id="ARBA00022768"/>
    </source>
</evidence>
<keyword evidence="4 8" id="KW-0547">Nucleotide-binding</keyword>
<dbReference type="PANTHER" id="PTHR23115">
    <property type="entry name" value="TRANSLATION FACTOR"/>
    <property type="match status" value="1"/>
</dbReference>
<dbReference type="InterPro" id="IPR050100">
    <property type="entry name" value="TRAFAC_GTPase_members"/>
</dbReference>
<dbReference type="CDD" id="cd03693">
    <property type="entry name" value="EF1_alpha_II"/>
    <property type="match status" value="1"/>
</dbReference>
<organism evidence="9 10">
    <name type="scientific">Paramuricea clavata</name>
    <name type="common">Red gorgonian</name>
    <name type="synonym">Violescent sea-whip</name>
    <dbReference type="NCBI Taxonomy" id="317549"/>
    <lineage>
        <taxon>Eukaryota</taxon>
        <taxon>Metazoa</taxon>
        <taxon>Cnidaria</taxon>
        <taxon>Anthozoa</taxon>
        <taxon>Octocorallia</taxon>
        <taxon>Malacalcyonacea</taxon>
        <taxon>Plexauridae</taxon>
        <taxon>Paramuricea</taxon>
    </lineage>
</organism>
<keyword evidence="5 8" id="KW-0251">Elongation factor</keyword>
<dbReference type="SUPFAM" id="SSF50447">
    <property type="entry name" value="Translation proteins"/>
    <property type="match status" value="1"/>
</dbReference>
<comment type="caution">
    <text evidence="9">The sequence shown here is derived from an EMBL/GenBank/DDBJ whole genome shotgun (WGS) entry which is preliminary data.</text>
</comment>